<name>Q9TCA9_NEPOL</name>
<comment type="similarity">
    <text evidence="2 8">Belongs to the universal ribosomal protein uS19 family.</text>
</comment>
<keyword evidence="3 8" id="KW-0689">Ribosomal protein</keyword>
<dbReference type="HAMAP" id="MF_00531">
    <property type="entry name" value="Ribosomal_uS19"/>
    <property type="match status" value="1"/>
</dbReference>
<dbReference type="GO" id="GO:0000028">
    <property type="term" value="P:ribosomal small subunit assembly"/>
    <property type="evidence" value="ECO:0007669"/>
    <property type="project" value="TreeGrafter"/>
</dbReference>
<keyword evidence="4 9" id="KW-0496">Mitochondrion</keyword>
<evidence type="ECO:0000256" key="8">
    <source>
        <dbReference type="RuleBase" id="RU003485"/>
    </source>
</evidence>
<protein>
    <recommendedName>
        <fullName evidence="6">Small ribosomal subunit protein uS19c</fullName>
    </recommendedName>
    <alternativeName>
        <fullName evidence="7">Small ribosomal subunit protein uS19m</fullName>
    </alternativeName>
</protein>
<comment type="subcellular location">
    <subcellularLocation>
        <location evidence="1">Mitochondrion</location>
    </subcellularLocation>
</comment>
<dbReference type="PANTHER" id="PTHR11880:SF67">
    <property type="entry name" value="SMALL RIBOSOMAL SUBUNIT PROTEIN US19M"/>
    <property type="match status" value="1"/>
</dbReference>
<dbReference type="PANTHER" id="PTHR11880">
    <property type="entry name" value="RIBOSOMAL PROTEIN S19P FAMILY MEMBER"/>
    <property type="match status" value="1"/>
</dbReference>
<evidence type="ECO:0000313" key="9">
    <source>
        <dbReference type="EMBL" id="AAF03188.1"/>
    </source>
</evidence>
<accession>Q9TCA9</accession>
<dbReference type="GO" id="GO:0006412">
    <property type="term" value="P:translation"/>
    <property type="evidence" value="ECO:0007669"/>
    <property type="project" value="InterPro"/>
</dbReference>
<evidence type="ECO:0000256" key="6">
    <source>
        <dbReference type="ARBA" id="ARBA00035253"/>
    </source>
</evidence>
<dbReference type="NCBIfam" id="TIGR01050">
    <property type="entry name" value="rpsS_bact"/>
    <property type="match status" value="1"/>
</dbReference>
<evidence type="ECO:0000256" key="7">
    <source>
        <dbReference type="ARBA" id="ARBA00044183"/>
    </source>
</evidence>
<dbReference type="GO" id="GO:0003723">
    <property type="term" value="F:RNA binding"/>
    <property type="evidence" value="ECO:0007669"/>
    <property type="project" value="InterPro"/>
</dbReference>
<evidence type="ECO:0000256" key="4">
    <source>
        <dbReference type="ARBA" id="ARBA00023128"/>
    </source>
</evidence>
<dbReference type="PRINTS" id="PR00975">
    <property type="entry name" value="RIBOSOMALS19"/>
</dbReference>
<proteinExistence type="inferred from homology"/>
<reference evidence="9" key="1">
    <citation type="journal article" date="1999" name="Plant Cell">
        <title>The complete mitochondrial DNA sequences of Nephroselmis olivacea and Pedinomonas minor: two radically different evolutionary patterns within the green algae.</title>
        <authorList>
            <person name="Turmel M."/>
            <person name="Lemieux C."/>
            <person name="Burger G."/>
            <person name="Lang B.F."/>
            <person name="Otis C."/>
            <person name="Plante I."/>
            <person name="Gray M.W."/>
        </authorList>
    </citation>
    <scope>NUCLEOTIDE SEQUENCE</scope>
    <source>
        <strain evidence="9">NIES-484</strain>
    </source>
</reference>
<evidence type="ECO:0000256" key="5">
    <source>
        <dbReference type="ARBA" id="ARBA00023274"/>
    </source>
</evidence>
<dbReference type="GO" id="GO:0005763">
    <property type="term" value="C:mitochondrial small ribosomal subunit"/>
    <property type="evidence" value="ECO:0007669"/>
    <property type="project" value="TreeGrafter"/>
</dbReference>
<dbReference type="PIRSF" id="PIRSF002144">
    <property type="entry name" value="Ribosomal_S19"/>
    <property type="match status" value="1"/>
</dbReference>
<dbReference type="InterPro" id="IPR023575">
    <property type="entry name" value="Ribosomal_uS19_SF"/>
</dbReference>
<dbReference type="EMBL" id="AF110138">
    <property type="protein sequence ID" value="AAF03188.1"/>
    <property type="molecule type" value="Genomic_DNA"/>
</dbReference>
<evidence type="ECO:0000256" key="1">
    <source>
        <dbReference type="ARBA" id="ARBA00004173"/>
    </source>
</evidence>
<dbReference type="InterPro" id="IPR020934">
    <property type="entry name" value="Ribosomal_uS19_CS"/>
</dbReference>
<dbReference type="Gene3D" id="3.30.860.10">
    <property type="entry name" value="30s Ribosomal Protein S19, Chain A"/>
    <property type="match status" value="1"/>
</dbReference>
<dbReference type="PROSITE" id="PS00323">
    <property type="entry name" value="RIBOSOMAL_S19"/>
    <property type="match status" value="1"/>
</dbReference>
<dbReference type="InterPro" id="IPR005732">
    <property type="entry name" value="Ribosomal_uS19_bac-type"/>
</dbReference>
<dbReference type="SUPFAM" id="SSF54570">
    <property type="entry name" value="Ribosomal protein S19"/>
    <property type="match status" value="1"/>
</dbReference>
<keyword evidence="5 8" id="KW-0687">Ribonucleoprotein</keyword>
<evidence type="ECO:0000256" key="3">
    <source>
        <dbReference type="ARBA" id="ARBA00022980"/>
    </source>
</evidence>
<dbReference type="GO" id="GO:0003735">
    <property type="term" value="F:structural constituent of ribosome"/>
    <property type="evidence" value="ECO:0007669"/>
    <property type="project" value="InterPro"/>
</dbReference>
<evidence type="ECO:0000256" key="2">
    <source>
        <dbReference type="ARBA" id="ARBA00007345"/>
    </source>
</evidence>
<dbReference type="FunFam" id="3.30.860.10:FF:000001">
    <property type="entry name" value="30S ribosomal protein S19"/>
    <property type="match status" value="1"/>
</dbReference>
<geneLocation type="mitochondrion" evidence="9"/>
<organism evidence="9">
    <name type="scientific">Nephroselmis olivacea</name>
    <name type="common">Green alga</name>
    <dbReference type="NCBI Taxonomy" id="31312"/>
    <lineage>
        <taxon>Eukaryota</taxon>
        <taxon>Viridiplantae</taxon>
        <taxon>Chlorophyta</taxon>
        <taxon>Nephroselmidophyceae</taxon>
        <taxon>Nephroselmidales</taxon>
        <taxon>Nephroselmidaceae</taxon>
        <taxon>Nephroselmis</taxon>
    </lineage>
</organism>
<gene>
    <name evidence="9" type="primary">rps19</name>
</gene>
<dbReference type="Pfam" id="PF00203">
    <property type="entry name" value="Ribosomal_S19"/>
    <property type="match status" value="1"/>
</dbReference>
<dbReference type="InterPro" id="IPR002222">
    <property type="entry name" value="Ribosomal_uS19"/>
</dbReference>
<dbReference type="GeneID" id="4178062"/>
<sequence length="80" mass="9273">MTRSIWKGPFVDPVMLKKASIRKLWSRRSTILPSFVGKSFEIHNGKSFLLVKVTEQMIGHKFGEFASTRKKPMHKKKAKK</sequence>
<dbReference type="RefSeq" id="YP_665661.1">
    <property type="nucleotide sequence ID" value="NC_008239.1"/>
</dbReference>
<dbReference type="AlphaFoldDB" id="Q9TCA9"/>